<protein>
    <submittedName>
        <fullName evidence="1">Uncharacterized protein</fullName>
    </submittedName>
</protein>
<dbReference type="EMBL" id="JASJOS010000005">
    <property type="protein sequence ID" value="MDJ1481355.1"/>
    <property type="molecule type" value="Genomic_DNA"/>
</dbReference>
<accession>A0AAE3QPW9</accession>
<organism evidence="1 2">
    <name type="scientific">Xanthocytophaga flava</name>
    <dbReference type="NCBI Taxonomy" id="3048013"/>
    <lineage>
        <taxon>Bacteria</taxon>
        <taxon>Pseudomonadati</taxon>
        <taxon>Bacteroidota</taxon>
        <taxon>Cytophagia</taxon>
        <taxon>Cytophagales</taxon>
        <taxon>Rhodocytophagaceae</taxon>
        <taxon>Xanthocytophaga</taxon>
    </lineage>
</organism>
<proteinExistence type="predicted"/>
<dbReference type="AlphaFoldDB" id="A0AAE3QPW9"/>
<evidence type="ECO:0000313" key="2">
    <source>
        <dbReference type="Proteomes" id="UP001241110"/>
    </source>
</evidence>
<evidence type="ECO:0000313" key="1">
    <source>
        <dbReference type="EMBL" id="MDJ1481355.1"/>
    </source>
</evidence>
<dbReference type="Proteomes" id="UP001241110">
    <property type="component" value="Unassembled WGS sequence"/>
</dbReference>
<name>A0AAE3QPW9_9BACT</name>
<comment type="caution">
    <text evidence="1">The sequence shown here is derived from an EMBL/GenBank/DDBJ whole genome shotgun (WGS) entry which is preliminary data.</text>
</comment>
<dbReference type="RefSeq" id="WP_313979004.1">
    <property type="nucleotide sequence ID" value="NZ_JASJOS010000005.1"/>
</dbReference>
<sequence length="190" mass="21731">MKQHYFYLFFFILLGLLPEVKAQSMQFTGSNPMLISISDGKKNYLFTAPEIKGRYNNRLKRFEFVLMVANISPKPNSSLLVSLFNFIFHPDQSEEVRMFAYLPSETRGFEGFVNPRTLLLTGQIEIAGKSYQLPITMNLKYTSGILYYGLQGLIASDFGIIASTGEEKEIHPREIQFVIPESPMGIYMED</sequence>
<reference evidence="1" key="1">
    <citation type="submission" date="2023-05" db="EMBL/GenBank/DDBJ databases">
        <authorList>
            <person name="Zhang X."/>
        </authorList>
    </citation>
    <scope>NUCLEOTIDE SEQUENCE</scope>
    <source>
        <strain evidence="1">YF14B1</strain>
    </source>
</reference>
<gene>
    <name evidence="1" type="ORF">QNI16_12730</name>
</gene>